<protein>
    <submittedName>
        <fullName evidence="1">Uncharacterized protein</fullName>
    </submittedName>
</protein>
<name>A0ACC2P4X1_9HYME</name>
<dbReference type="Proteomes" id="UP001239111">
    <property type="component" value="Chromosome 2"/>
</dbReference>
<keyword evidence="2" id="KW-1185">Reference proteome</keyword>
<evidence type="ECO:0000313" key="2">
    <source>
        <dbReference type="Proteomes" id="UP001239111"/>
    </source>
</evidence>
<comment type="caution">
    <text evidence="1">The sequence shown here is derived from an EMBL/GenBank/DDBJ whole genome shotgun (WGS) entry which is preliminary data.</text>
</comment>
<dbReference type="EMBL" id="CM056742">
    <property type="protein sequence ID" value="KAJ8677487.1"/>
    <property type="molecule type" value="Genomic_DNA"/>
</dbReference>
<reference evidence="1" key="1">
    <citation type="submission" date="2023-04" db="EMBL/GenBank/DDBJ databases">
        <title>A chromosome-level genome assembly of the parasitoid wasp Eretmocerus hayati.</title>
        <authorList>
            <person name="Zhong Y."/>
            <person name="Liu S."/>
            <person name="Liu Y."/>
        </authorList>
    </citation>
    <scope>NUCLEOTIDE SEQUENCE</scope>
    <source>
        <strain evidence="1">ZJU_SS_LIU_2023</strain>
    </source>
</reference>
<proteinExistence type="predicted"/>
<evidence type="ECO:0000313" key="1">
    <source>
        <dbReference type="EMBL" id="KAJ8677487.1"/>
    </source>
</evidence>
<accession>A0ACC2P4X1</accession>
<gene>
    <name evidence="1" type="ORF">QAD02_013274</name>
</gene>
<organism evidence="1 2">
    <name type="scientific">Eretmocerus hayati</name>
    <dbReference type="NCBI Taxonomy" id="131215"/>
    <lineage>
        <taxon>Eukaryota</taxon>
        <taxon>Metazoa</taxon>
        <taxon>Ecdysozoa</taxon>
        <taxon>Arthropoda</taxon>
        <taxon>Hexapoda</taxon>
        <taxon>Insecta</taxon>
        <taxon>Pterygota</taxon>
        <taxon>Neoptera</taxon>
        <taxon>Endopterygota</taxon>
        <taxon>Hymenoptera</taxon>
        <taxon>Apocrita</taxon>
        <taxon>Proctotrupomorpha</taxon>
        <taxon>Chalcidoidea</taxon>
        <taxon>Aphelinidae</taxon>
        <taxon>Aphelininae</taxon>
        <taxon>Eretmocerus</taxon>
    </lineage>
</organism>
<sequence length="196" mass="23110">MIPSLPRIVLADNPIDSVLDKHYLDATRLLLTLQNQSSLKYRVYLYVHQNLTGPLSHIYSENQWLEFIEFVERKVVSSNTARLCHTIDHEYFSRFIELQRGLLRHFLREDNFGFFIDDFTLFGTHALVIPRCPFLQPYPVCQPFAAATYIRRFETFESGTEFVLQTDEDNIRAEIWYARVITADKLQTESLSRLRD</sequence>